<keyword evidence="2" id="KW-1185">Reference proteome</keyword>
<feature type="non-terminal residue" evidence="1">
    <location>
        <position position="1"/>
    </location>
</feature>
<proteinExistence type="predicted"/>
<dbReference type="EMBL" id="JAVRJZ010000387">
    <property type="protein sequence ID" value="KAK2702407.1"/>
    <property type="molecule type" value="Genomic_DNA"/>
</dbReference>
<gene>
    <name evidence="1" type="ORF">QYM36_018981</name>
</gene>
<reference evidence="1" key="1">
    <citation type="submission" date="2023-07" db="EMBL/GenBank/DDBJ databases">
        <title>Chromosome-level genome assembly of Artemia franciscana.</title>
        <authorList>
            <person name="Jo E."/>
        </authorList>
    </citation>
    <scope>NUCLEOTIDE SEQUENCE</scope>
    <source>
        <tissue evidence="1">Whole body</tissue>
    </source>
</reference>
<name>A0AA88HBL3_ARTSF</name>
<protein>
    <submittedName>
        <fullName evidence="1">Uncharacterized protein</fullName>
    </submittedName>
</protein>
<accession>A0AA88HBL3</accession>
<organism evidence="1 2">
    <name type="scientific">Artemia franciscana</name>
    <name type="common">Brine shrimp</name>
    <name type="synonym">Artemia sanfranciscana</name>
    <dbReference type="NCBI Taxonomy" id="6661"/>
    <lineage>
        <taxon>Eukaryota</taxon>
        <taxon>Metazoa</taxon>
        <taxon>Ecdysozoa</taxon>
        <taxon>Arthropoda</taxon>
        <taxon>Crustacea</taxon>
        <taxon>Branchiopoda</taxon>
        <taxon>Anostraca</taxon>
        <taxon>Artemiidae</taxon>
        <taxon>Artemia</taxon>
    </lineage>
</organism>
<sequence>IDPNMTSKKSKDIGGLEIPSLEIYTAYIRQRLFKSSKYLFDLPLCYRSTMGIVKFKVDGPEVRVSPDEQFLILAAELEGAGILKQSSEWLVISPPAWLPLILLALEVETAFELFASLELHHQLLLVP</sequence>
<evidence type="ECO:0000313" key="1">
    <source>
        <dbReference type="EMBL" id="KAK2702407.1"/>
    </source>
</evidence>
<dbReference type="AlphaFoldDB" id="A0AA88HBL3"/>
<feature type="non-terminal residue" evidence="1">
    <location>
        <position position="127"/>
    </location>
</feature>
<comment type="caution">
    <text evidence="1">The sequence shown here is derived from an EMBL/GenBank/DDBJ whole genome shotgun (WGS) entry which is preliminary data.</text>
</comment>
<evidence type="ECO:0000313" key="2">
    <source>
        <dbReference type="Proteomes" id="UP001187531"/>
    </source>
</evidence>
<dbReference type="Proteomes" id="UP001187531">
    <property type="component" value="Unassembled WGS sequence"/>
</dbReference>